<evidence type="ECO:0000256" key="1">
    <source>
        <dbReference type="SAM" id="MobiDB-lite"/>
    </source>
</evidence>
<dbReference type="EMBL" id="JAGKQM010000013">
    <property type="protein sequence ID" value="KAH0893308.1"/>
    <property type="molecule type" value="Genomic_DNA"/>
</dbReference>
<protein>
    <submittedName>
        <fullName evidence="2">Uncharacterized protein</fullName>
    </submittedName>
</protein>
<evidence type="ECO:0000313" key="3">
    <source>
        <dbReference type="Proteomes" id="UP000824890"/>
    </source>
</evidence>
<reference evidence="2 3" key="1">
    <citation type="submission" date="2021-05" db="EMBL/GenBank/DDBJ databases">
        <title>Genome Assembly of Synthetic Allotetraploid Brassica napus Reveals Homoeologous Exchanges between Subgenomes.</title>
        <authorList>
            <person name="Davis J.T."/>
        </authorList>
    </citation>
    <scope>NUCLEOTIDE SEQUENCE [LARGE SCALE GENOMIC DNA]</scope>
    <source>
        <strain evidence="3">cv. Da-Ae</strain>
        <tissue evidence="2">Seedling</tissue>
    </source>
</reference>
<name>A0ABQ8ALM8_BRANA</name>
<organism evidence="2 3">
    <name type="scientific">Brassica napus</name>
    <name type="common">Rape</name>
    <dbReference type="NCBI Taxonomy" id="3708"/>
    <lineage>
        <taxon>Eukaryota</taxon>
        <taxon>Viridiplantae</taxon>
        <taxon>Streptophyta</taxon>
        <taxon>Embryophyta</taxon>
        <taxon>Tracheophyta</taxon>
        <taxon>Spermatophyta</taxon>
        <taxon>Magnoliopsida</taxon>
        <taxon>eudicotyledons</taxon>
        <taxon>Gunneridae</taxon>
        <taxon>Pentapetalae</taxon>
        <taxon>rosids</taxon>
        <taxon>malvids</taxon>
        <taxon>Brassicales</taxon>
        <taxon>Brassicaceae</taxon>
        <taxon>Brassiceae</taxon>
        <taxon>Brassica</taxon>
    </lineage>
</organism>
<gene>
    <name evidence="2" type="ORF">HID58_055737</name>
</gene>
<proteinExistence type="predicted"/>
<feature type="compositionally biased region" description="Basic and acidic residues" evidence="1">
    <location>
        <begin position="204"/>
        <end position="213"/>
    </location>
</feature>
<dbReference type="Proteomes" id="UP000824890">
    <property type="component" value="Unassembled WGS sequence"/>
</dbReference>
<sequence>MEGLTRPFMARVEIDPEAGMDRFWRRTRCLDNSFSLPPLGRATPSVFWMSLDDSSPLLESPLPWAWYMARNSGSKDYVFSGFFYSPLLQMSRGISTPSSRVSIFSGSFAGGGAAVFPALGQGSFRRTTPVEFDKYSKALYPLSYQELLFWLLQLLEFVKVVNPAGRSKTRNQQEPTIVEVGFEAETRNQQELAGTRSDPCSALRNDRRKDTYR</sequence>
<feature type="region of interest" description="Disordered" evidence="1">
    <location>
        <begin position="188"/>
        <end position="213"/>
    </location>
</feature>
<keyword evidence="3" id="KW-1185">Reference proteome</keyword>
<comment type="caution">
    <text evidence="2">The sequence shown here is derived from an EMBL/GenBank/DDBJ whole genome shotgun (WGS) entry which is preliminary data.</text>
</comment>
<accession>A0ABQ8ALM8</accession>
<evidence type="ECO:0000313" key="2">
    <source>
        <dbReference type="EMBL" id="KAH0893308.1"/>
    </source>
</evidence>